<feature type="non-terminal residue" evidence="1">
    <location>
        <position position="1"/>
    </location>
</feature>
<dbReference type="EMBL" id="CABDUW010000570">
    <property type="protein sequence ID" value="VTJ71544.1"/>
    <property type="molecule type" value="Genomic_DNA"/>
</dbReference>
<protein>
    <submittedName>
        <fullName evidence="1">Uncharacterized protein</fullName>
    </submittedName>
</protein>
<sequence length="57" mass="6332">AIDNQSEILLPATVKTIMDSWTHRGGFPVVTLNVSTGFMKQEPFYLGKAENQTLQAH</sequence>
<reference evidence="1" key="1">
    <citation type="submission" date="2019-04" db="EMBL/GenBank/DDBJ databases">
        <authorList>
            <person name="Alioto T."/>
            <person name="Alioto T."/>
        </authorList>
    </citation>
    <scope>NUCLEOTIDE SEQUENCE [LARGE SCALE GENOMIC DNA]</scope>
</reference>
<keyword evidence="2" id="KW-1185">Reference proteome</keyword>
<comment type="caution">
    <text evidence="1">The sequence shown here is derived from an EMBL/GenBank/DDBJ whole genome shotgun (WGS) entry which is preliminary data.</text>
</comment>
<proteinExistence type="predicted"/>
<dbReference type="Proteomes" id="UP000335636">
    <property type="component" value="Unassembled WGS sequence"/>
</dbReference>
<feature type="non-terminal residue" evidence="1">
    <location>
        <position position="57"/>
    </location>
</feature>
<name>A0A5E4BPF8_MARMO</name>
<evidence type="ECO:0000313" key="2">
    <source>
        <dbReference type="Proteomes" id="UP000335636"/>
    </source>
</evidence>
<organism evidence="1 2">
    <name type="scientific">Marmota monax</name>
    <name type="common">Woodchuck</name>
    <dbReference type="NCBI Taxonomy" id="9995"/>
    <lineage>
        <taxon>Eukaryota</taxon>
        <taxon>Metazoa</taxon>
        <taxon>Chordata</taxon>
        <taxon>Craniata</taxon>
        <taxon>Vertebrata</taxon>
        <taxon>Euteleostomi</taxon>
        <taxon>Mammalia</taxon>
        <taxon>Eutheria</taxon>
        <taxon>Euarchontoglires</taxon>
        <taxon>Glires</taxon>
        <taxon>Rodentia</taxon>
        <taxon>Sciuromorpha</taxon>
        <taxon>Sciuridae</taxon>
        <taxon>Xerinae</taxon>
        <taxon>Marmotini</taxon>
        <taxon>Marmota</taxon>
    </lineage>
</organism>
<accession>A0A5E4BPF8</accession>
<evidence type="ECO:0000313" key="1">
    <source>
        <dbReference type="EMBL" id="VTJ71544.1"/>
    </source>
</evidence>
<dbReference type="AlphaFoldDB" id="A0A5E4BPF8"/>
<gene>
    <name evidence="1" type="ORF">MONAX_5E022763</name>
</gene>